<protein>
    <recommendedName>
        <fullName evidence="3">glucan endo-1,3-beta-D-glucosidase</fullName>
        <ecNumber evidence="3">3.2.1.39</ecNumber>
    </recommendedName>
</protein>
<evidence type="ECO:0000256" key="2">
    <source>
        <dbReference type="ARBA" id="ARBA00006055"/>
    </source>
</evidence>
<evidence type="ECO:0000256" key="3">
    <source>
        <dbReference type="ARBA" id="ARBA00012780"/>
    </source>
</evidence>
<keyword evidence="5" id="KW-0378">Hydrolase</keyword>
<feature type="region of interest" description="Disordered" evidence="8">
    <location>
        <begin position="158"/>
        <end position="210"/>
    </location>
</feature>
<dbReference type="InterPro" id="IPR018805">
    <property type="entry name" value="YJL171C/Tos1_C"/>
</dbReference>
<reference evidence="12" key="1">
    <citation type="submission" date="2023-06" db="EMBL/GenBank/DDBJ databases">
        <title>Black Yeasts Isolated from many extreme environments.</title>
        <authorList>
            <person name="Coleine C."/>
            <person name="Stajich J.E."/>
            <person name="Selbmann L."/>
        </authorList>
    </citation>
    <scope>NUCLEOTIDE SEQUENCE</scope>
    <source>
        <strain evidence="12">CCFEE 5200</strain>
    </source>
</reference>
<proteinExistence type="inferred from homology"/>
<dbReference type="PANTHER" id="PTHR31737:SF2">
    <property type="entry name" value="PROTEIN TOS1"/>
    <property type="match status" value="1"/>
</dbReference>
<evidence type="ECO:0000256" key="5">
    <source>
        <dbReference type="ARBA" id="ARBA00022801"/>
    </source>
</evidence>
<dbReference type="Pfam" id="PF10290">
    <property type="entry name" value="YJL171C_Tos1_N"/>
    <property type="match status" value="1"/>
</dbReference>
<evidence type="ECO:0000256" key="4">
    <source>
        <dbReference type="ARBA" id="ARBA00022729"/>
    </source>
</evidence>
<sequence length="453" mass="46845">MKYILTATALLAATVVADKRDLCTDGSTDDNNNWYCQNVTAITYTGVGGSGSYNKVTSMDTSGTCGSSPSAYSGNLSPLDQELSFHFRGPIQLKQFAVYTPSGSSSKARRSAPNERRHAHGHGHAHLHHARDAAVGDEVTATINGLVQTWVNEWSGAASSAPAADPSSAAAAPTAAAPPSPGPPSPASSGSSASPSPSSGSSGSISSSSGGWSRQAYYDSASSTSEGLVFLNHNGGSGSGVFDYNYGNSLSFASSDGLSGASSSQVLQDTTLPSSAEVVIMSDSPCSGNDCGFYREGTVAYHGFDGPSKAFFFEFGMPTTGETAASIYDPVDMPAIWSLNALIPRTLQYGAADCSCWTSGCGEFDLFEVLAPGDQRMKSTLHGNIAGGDSDYFARPSSGTKKAVMVLYENNIHLKMLDDSFEFGSNMDASAITDICGSTLAQTNTVSLFALSG</sequence>
<feature type="compositionally biased region" description="Low complexity" evidence="8">
    <location>
        <begin position="158"/>
        <end position="175"/>
    </location>
</feature>
<feature type="signal peptide" evidence="9">
    <location>
        <begin position="1"/>
        <end position="17"/>
    </location>
</feature>
<feature type="domain" description="Cell wall protein YJL171C/Tos1 C-terminal" evidence="10">
    <location>
        <begin position="211"/>
        <end position="434"/>
    </location>
</feature>
<name>A0AAN6QU03_9PEZI</name>
<evidence type="ECO:0000256" key="7">
    <source>
        <dbReference type="ARBA" id="ARBA00023316"/>
    </source>
</evidence>
<dbReference type="PANTHER" id="PTHR31737">
    <property type="entry name" value="PROTEIN TOS1"/>
    <property type="match status" value="1"/>
</dbReference>
<comment type="caution">
    <text evidence="12">The sequence shown here is derived from an EMBL/GenBank/DDBJ whole genome shotgun (WGS) entry which is preliminary data.</text>
</comment>
<evidence type="ECO:0000259" key="10">
    <source>
        <dbReference type="Pfam" id="PF10287"/>
    </source>
</evidence>
<gene>
    <name evidence="12" type="primary">TOS1_2</name>
    <name evidence="12" type="ORF">LTR91_008678</name>
</gene>
<feature type="compositionally biased region" description="Low complexity" evidence="8">
    <location>
        <begin position="187"/>
        <end position="210"/>
    </location>
</feature>
<accession>A0AAN6QU03</accession>
<keyword evidence="13" id="KW-1185">Reference proteome</keyword>
<dbReference type="EC" id="3.2.1.39" evidence="3"/>
<evidence type="ECO:0000313" key="12">
    <source>
        <dbReference type="EMBL" id="KAK0991263.1"/>
    </source>
</evidence>
<dbReference type="Pfam" id="PF10287">
    <property type="entry name" value="YJL171C_Tos1_C"/>
    <property type="match status" value="1"/>
</dbReference>
<evidence type="ECO:0000259" key="11">
    <source>
        <dbReference type="Pfam" id="PF10290"/>
    </source>
</evidence>
<keyword evidence="6" id="KW-0326">Glycosidase</keyword>
<evidence type="ECO:0000313" key="13">
    <source>
        <dbReference type="Proteomes" id="UP001175353"/>
    </source>
</evidence>
<dbReference type="InterPro" id="IPR018807">
    <property type="entry name" value="YJL171C/Tos1_N"/>
</dbReference>
<feature type="domain" description="Cell wall protein YJL171C/Tos1 N-terminal" evidence="11">
    <location>
        <begin position="41"/>
        <end position="101"/>
    </location>
</feature>
<evidence type="ECO:0000256" key="8">
    <source>
        <dbReference type="SAM" id="MobiDB-lite"/>
    </source>
</evidence>
<feature type="compositionally biased region" description="Pro residues" evidence="8">
    <location>
        <begin position="176"/>
        <end position="186"/>
    </location>
</feature>
<dbReference type="EMBL" id="JAUJLE010000067">
    <property type="protein sequence ID" value="KAK0991263.1"/>
    <property type="molecule type" value="Genomic_DNA"/>
</dbReference>
<evidence type="ECO:0000256" key="9">
    <source>
        <dbReference type="SAM" id="SignalP"/>
    </source>
</evidence>
<dbReference type="GO" id="GO:0071555">
    <property type="term" value="P:cell wall organization"/>
    <property type="evidence" value="ECO:0007669"/>
    <property type="project" value="UniProtKB-KW"/>
</dbReference>
<organism evidence="12 13">
    <name type="scientific">Friedmanniomyces endolithicus</name>
    <dbReference type="NCBI Taxonomy" id="329885"/>
    <lineage>
        <taxon>Eukaryota</taxon>
        <taxon>Fungi</taxon>
        <taxon>Dikarya</taxon>
        <taxon>Ascomycota</taxon>
        <taxon>Pezizomycotina</taxon>
        <taxon>Dothideomycetes</taxon>
        <taxon>Dothideomycetidae</taxon>
        <taxon>Mycosphaerellales</taxon>
        <taxon>Teratosphaeriaceae</taxon>
        <taxon>Friedmanniomyces</taxon>
    </lineage>
</organism>
<dbReference type="Proteomes" id="UP001175353">
    <property type="component" value="Unassembled WGS sequence"/>
</dbReference>
<feature type="region of interest" description="Disordered" evidence="8">
    <location>
        <begin position="99"/>
        <end position="131"/>
    </location>
</feature>
<evidence type="ECO:0000256" key="1">
    <source>
        <dbReference type="ARBA" id="ARBA00000382"/>
    </source>
</evidence>
<feature type="compositionally biased region" description="Basic residues" evidence="8">
    <location>
        <begin position="117"/>
        <end position="129"/>
    </location>
</feature>
<dbReference type="GO" id="GO:0009277">
    <property type="term" value="C:fungal-type cell wall"/>
    <property type="evidence" value="ECO:0007669"/>
    <property type="project" value="TreeGrafter"/>
</dbReference>
<keyword evidence="4 9" id="KW-0732">Signal</keyword>
<keyword evidence="7" id="KW-0961">Cell wall biogenesis/degradation</keyword>
<evidence type="ECO:0000256" key="6">
    <source>
        <dbReference type="ARBA" id="ARBA00023295"/>
    </source>
</evidence>
<dbReference type="GO" id="GO:0042973">
    <property type="term" value="F:glucan endo-1,3-beta-D-glucosidase activity"/>
    <property type="evidence" value="ECO:0007669"/>
    <property type="project" value="UniProtKB-EC"/>
</dbReference>
<comment type="catalytic activity">
    <reaction evidence="1">
        <text>Hydrolysis of (1-&gt;3)-beta-D-glucosidic linkages in (1-&gt;3)-beta-D-glucans.</text>
        <dbReference type="EC" id="3.2.1.39"/>
    </reaction>
</comment>
<comment type="similarity">
    <text evidence="2">Belongs to the PGA52 family.</text>
</comment>
<feature type="chain" id="PRO_5042882616" description="glucan endo-1,3-beta-D-glucosidase" evidence="9">
    <location>
        <begin position="18"/>
        <end position="453"/>
    </location>
</feature>
<dbReference type="AlphaFoldDB" id="A0AAN6QU03"/>